<dbReference type="Proteomes" id="UP000249396">
    <property type="component" value="Unassembled WGS sequence"/>
</dbReference>
<evidence type="ECO:0000313" key="1">
    <source>
        <dbReference type="EMBL" id="PZN84572.1"/>
    </source>
</evidence>
<gene>
    <name evidence="1" type="ORF">DM484_02645</name>
</gene>
<accession>A0A2W4RLE9</accession>
<organism evidence="1 2">
    <name type="scientific">Candidatus Methylumidiphilus alinenensis</name>
    <dbReference type="NCBI Taxonomy" id="2202197"/>
    <lineage>
        <taxon>Bacteria</taxon>
        <taxon>Pseudomonadati</taxon>
        <taxon>Pseudomonadota</taxon>
        <taxon>Gammaproteobacteria</taxon>
        <taxon>Methylococcales</taxon>
        <taxon>Candidatus Methylumidiphilus</taxon>
    </lineage>
</organism>
<name>A0A2W4RLE9_9GAMM</name>
<protein>
    <submittedName>
        <fullName evidence="1">Uncharacterized protein</fullName>
    </submittedName>
</protein>
<dbReference type="EMBL" id="QJPH01000150">
    <property type="protein sequence ID" value="PZN84572.1"/>
    <property type="molecule type" value="Genomic_DNA"/>
</dbReference>
<proteinExistence type="predicted"/>
<comment type="caution">
    <text evidence="1">The sequence shown here is derived from an EMBL/GenBank/DDBJ whole genome shotgun (WGS) entry which is preliminary data.</text>
</comment>
<evidence type="ECO:0000313" key="2">
    <source>
        <dbReference type="Proteomes" id="UP000249396"/>
    </source>
</evidence>
<dbReference type="AlphaFoldDB" id="A0A2W4RLE9"/>
<reference evidence="1 2" key="1">
    <citation type="journal article" date="2018" name="Aquat. Microb. Ecol.">
        <title>Gammaproteobacterial methanotrophs dominate.</title>
        <authorList>
            <person name="Rissanen A.J."/>
            <person name="Saarenheimo J."/>
            <person name="Tiirola M."/>
            <person name="Peura S."/>
            <person name="Aalto S.L."/>
            <person name="Karvinen A."/>
            <person name="Nykanen H."/>
        </authorList>
    </citation>
    <scope>NUCLEOTIDE SEQUENCE [LARGE SCALE GENOMIC DNA]</scope>
    <source>
        <strain evidence="1">AMbin10</strain>
    </source>
</reference>
<sequence length="765" mass="86986">MFDKDNRQKLDRMGSRLKVWVESFQVTREFSRQCKRLHDEMEAEGQRPFWHIVSGETLQSLAQRYANLEKIAAELPSVVEQAKQLDAELDAMLVLLKKEQDGVSQCVLQLCDQWRGELAVAMNCARDADIIAARQKLPAIEVGLHLYADALRLFQQIDDMLITMRHSNETAGLESALLTQREVVAMGGLTREGIEYIKSLYKPLDELSRMPPPPQISEVTSTLGEIRSWGRALSITSEKYRDLYLRLQQLQTSWMRRDPNEPDQLLQDARILLNEHIQQGHQEREANLSRLQNSLSELTLACGPQQEIETRLQSLKHTRLEYSHDFVDWMERYTNAIEEFKAIASTHELALEKRLEERCAKWRLGLQNLQAMPLSQSLKPQAGRLQQRFDKLNDSKGGQELLVSLREANDCLAELEQLNRQAEADRAGFDLARRGLREGNAALQASAATAEIDCDDLQVDIDALGENASNPDLDEVLAEAQSLQRRLESIRQRFISDCQAAWHQIHAEAKSLRDELLQAGFAELAASPAVDAMPTDAAECASRLVDLRTLRKGLGEAVEQAVAKLQENCAKAQTRLSGLLAGETLEDAYRERAQALLGQLQQGITAKTGPDSLRELSWKFNSCGQFWRDFLEEEEKLRKRLEGLKDKLNLFGQERLLPYCDREHLDKATDWIRGLPQSPNRTHARQLHDAERLVHTIEKQARRRVAEKVSQQALELAQKKHLHPNTDEMAALLAEIDGIGHEKHLPWELRNRLDAAITTTRSQHG</sequence>